<evidence type="ECO:0000313" key="5">
    <source>
        <dbReference type="Proteomes" id="UP001303614"/>
    </source>
</evidence>
<sequence length="164" mass="17615">MISRRRQQAGAADPENVMRPFLATTAMALLGATLPALAADPPPVKFGQTTELHQETSAAGESLDAFLIRIAPRARAASVSTRAVVCGQILGAGPYSLAFKTDGRQDVCAVPKTSAPYVLVNGIAKDAREDHIPAIYYRRPGYLITPWSIKFQDRTGVRRVAPAQ</sequence>
<protein>
    <recommendedName>
        <fullName evidence="6">Ecotin</fullName>
    </recommendedName>
</protein>
<keyword evidence="1" id="KW-0732">Signal</keyword>
<feature type="chain" id="PRO_5008393006" description="Ecotin" evidence="1">
    <location>
        <begin position="39"/>
        <end position="164"/>
    </location>
</feature>
<reference evidence="3 4" key="1">
    <citation type="submission" date="2016-05" db="EMBL/GenBank/DDBJ databases">
        <title>Pathogenic, phenotypic and molecular characterisation of Xanthomonas nasturtii sp. nov. and Xanthomonas floridensis sp. nov., new species of Xanthomonas associated with watercress production in Florida.</title>
        <authorList>
            <person name="Vicente J.G."/>
            <person name="Rothwell S."/>
            <person name="Holub E.B."/>
            <person name="Studholme D.J."/>
        </authorList>
    </citation>
    <scope>NUCLEOTIDE SEQUENCE [LARGE SCALE GENOMIC DNA]</scope>
    <source>
        <strain evidence="3 4">WHRI 8848</strain>
    </source>
</reference>
<feature type="signal peptide" evidence="1">
    <location>
        <begin position="1"/>
        <end position="38"/>
    </location>
</feature>
<dbReference type="Proteomes" id="UP000077659">
    <property type="component" value="Unassembled WGS sequence"/>
</dbReference>
<evidence type="ECO:0000313" key="3">
    <source>
        <dbReference type="EMBL" id="OAG67720.1"/>
    </source>
</evidence>
<comment type="caution">
    <text evidence="3">The sequence shown here is derived from an EMBL/GenBank/DDBJ whole genome shotgun (WGS) entry which is preliminary data.</text>
</comment>
<evidence type="ECO:0008006" key="6">
    <source>
        <dbReference type="Google" id="ProtNLM"/>
    </source>
</evidence>
<proteinExistence type="predicted"/>
<organism evidence="3 4">
    <name type="scientific">Xanthomonas floridensis</name>
    <dbReference type="NCBI Taxonomy" id="1843580"/>
    <lineage>
        <taxon>Bacteria</taxon>
        <taxon>Pseudomonadati</taxon>
        <taxon>Pseudomonadota</taxon>
        <taxon>Gammaproteobacteria</taxon>
        <taxon>Lysobacterales</taxon>
        <taxon>Lysobacteraceae</taxon>
        <taxon>Xanthomonas</taxon>
    </lineage>
</organism>
<name>A0A1A9MDR1_9XANT</name>
<evidence type="ECO:0000313" key="4">
    <source>
        <dbReference type="Proteomes" id="UP000077659"/>
    </source>
</evidence>
<gene>
    <name evidence="3" type="ORF">A7D17_16165</name>
    <name evidence="2" type="ORF">VB146_05455</name>
</gene>
<dbReference type="EMBL" id="LXNG01000014">
    <property type="protein sequence ID" value="OAG67720.1"/>
    <property type="molecule type" value="Genomic_DNA"/>
</dbReference>
<keyword evidence="5" id="KW-1185">Reference proteome</keyword>
<dbReference type="EMBL" id="JAYFSO010000005">
    <property type="protein sequence ID" value="MEA5123325.1"/>
    <property type="molecule type" value="Genomic_DNA"/>
</dbReference>
<dbReference type="AlphaFoldDB" id="A0A1A9MDR1"/>
<dbReference type="OrthoDB" id="5998838at2"/>
<dbReference type="RefSeq" id="WP_064508870.1">
    <property type="nucleotide sequence ID" value="NZ_JAYFSN010000017.1"/>
</dbReference>
<evidence type="ECO:0000313" key="2">
    <source>
        <dbReference type="EMBL" id="MEA5123325.1"/>
    </source>
</evidence>
<dbReference type="Proteomes" id="UP001303614">
    <property type="component" value="Unassembled WGS sequence"/>
</dbReference>
<reference evidence="2 5" key="2">
    <citation type="submission" date="2023-12" db="EMBL/GenBank/DDBJ databases">
        <title>Genome sequencing of Xanthomonas floridensis.</title>
        <authorList>
            <person name="Greer S."/>
            <person name="Harrison J."/>
            <person name="Grant M."/>
            <person name="Vicente J."/>
            <person name="Studholme D."/>
        </authorList>
    </citation>
    <scope>NUCLEOTIDE SEQUENCE [LARGE SCALE GENOMIC DNA]</scope>
    <source>
        <strain evidence="2 5">WHRI 8848</strain>
    </source>
</reference>
<evidence type="ECO:0000256" key="1">
    <source>
        <dbReference type="SAM" id="SignalP"/>
    </source>
</evidence>
<accession>A0A1A9MDR1</accession>